<accession>A0A8S1NKA2</accession>
<protein>
    <submittedName>
        <fullName evidence="2">Uncharacterized protein</fullName>
    </submittedName>
</protein>
<evidence type="ECO:0000313" key="2">
    <source>
        <dbReference type="EMBL" id="CAD8090886.1"/>
    </source>
</evidence>
<feature type="repeat" description="WD" evidence="1">
    <location>
        <begin position="219"/>
        <end position="260"/>
    </location>
</feature>
<dbReference type="PANTHER" id="PTHR45333">
    <property type="entry name" value="MEMBRANE PROTEIN-RELATED"/>
    <property type="match status" value="1"/>
</dbReference>
<dbReference type="PANTHER" id="PTHR45333:SF1">
    <property type="entry name" value="CHROMOSOME UNDETERMINED SCAFFOLD_625, WHOLE GENOME SHOTGUN SEQUENCE"/>
    <property type="match status" value="1"/>
</dbReference>
<dbReference type="InterPro" id="IPR019775">
    <property type="entry name" value="WD40_repeat_CS"/>
</dbReference>
<proteinExistence type="predicted"/>
<dbReference type="PROSITE" id="PS50294">
    <property type="entry name" value="WD_REPEATS_REGION"/>
    <property type="match status" value="4"/>
</dbReference>
<evidence type="ECO:0000313" key="3">
    <source>
        <dbReference type="Proteomes" id="UP000688137"/>
    </source>
</evidence>
<dbReference type="CDD" id="cd00200">
    <property type="entry name" value="WD40"/>
    <property type="match status" value="1"/>
</dbReference>
<feature type="repeat" description="WD" evidence="1">
    <location>
        <begin position="261"/>
        <end position="302"/>
    </location>
</feature>
<organism evidence="2 3">
    <name type="scientific">Paramecium primaurelia</name>
    <dbReference type="NCBI Taxonomy" id="5886"/>
    <lineage>
        <taxon>Eukaryota</taxon>
        <taxon>Sar</taxon>
        <taxon>Alveolata</taxon>
        <taxon>Ciliophora</taxon>
        <taxon>Intramacronucleata</taxon>
        <taxon>Oligohymenophorea</taxon>
        <taxon>Peniculida</taxon>
        <taxon>Parameciidae</taxon>
        <taxon>Paramecium</taxon>
    </lineage>
</organism>
<sequence length="465" mass="52947">MQSSFYQKGALTDIFDSVKDVDIQIFGVILEILRKEQGKDCIGFLSDIGNQKQLELQILQQVWDITQADTEQKLSLVRKDIKQMTDVLKKLKDHDFNIKDFSSKKNEESKLSLIKSIKVNRRIIEFLQFLVHLTSIDEKLVQCGSNSLHILVQMKVDLRNKNFENIIIQNTSLIGANFVKCNLSGSQFNNVKISGINLNGALLYNCKWSDLQISELYKLHGHSDCINTVCFSPDGITLAFGSADKSIRLWDVKTGQQKAKLTIHRGSAWSVCFSPNENILASGDDNRSVILWDIKTRKKRVKLVGHSKTVQSVCFSPDGKILASGSDDKSIRLWGVKTGQQKAKLDGHSSCVNSVCFSPDGNTIASGSWDNSIPLWEINNKYCSDYRYKEIQVKNTRYPFFNTPLQYIQYYGLPRLQFFKVQEGFVKKTVSFQELLEQHLINLTTNLYQPLIQIYFNILLVSNIC</sequence>
<dbReference type="AlphaFoldDB" id="A0A8S1NKA2"/>
<evidence type="ECO:0000256" key="1">
    <source>
        <dbReference type="PROSITE-ProRule" id="PRU00221"/>
    </source>
</evidence>
<dbReference type="Pfam" id="PF00805">
    <property type="entry name" value="Pentapeptide"/>
    <property type="match status" value="1"/>
</dbReference>
<dbReference type="PROSITE" id="PS50082">
    <property type="entry name" value="WD_REPEATS_2"/>
    <property type="match status" value="4"/>
</dbReference>
<comment type="caution">
    <text evidence="2">The sequence shown here is derived from an EMBL/GenBank/DDBJ whole genome shotgun (WGS) entry which is preliminary data.</text>
</comment>
<dbReference type="EMBL" id="CAJJDM010000090">
    <property type="protein sequence ID" value="CAD8090886.1"/>
    <property type="molecule type" value="Genomic_DNA"/>
</dbReference>
<dbReference type="InterPro" id="IPR001680">
    <property type="entry name" value="WD40_rpt"/>
</dbReference>
<feature type="repeat" description="WD" evidence="1">
    <location>
        <begin position="345"/>
        <end position="380"/>
    </location>
</feature>
<dbReference type="SMART" id="SM00320">
    <property type="entry name" value="WD40"/>
    <property type="match status" value="4"/>
</dbReference>
<feature type="repeat" description="WD" evidence="1">
    <location>
        <begin position="303"/>
        <end position="344"/>
    </location>
</feature>
<dbReference type="Proteomes" id="UP000688137">
    <property type="component" value="Unassembled WGS sequence"/>
</dbReference>
<keyword evidence="1" id="KW-0853">WD repeat</keyword>
<gene>
    <name evidence="2" type="ORF">PPRIM_AZ9-3.1.T0870001</name>
</gene>
<dbReference type="InterPro" id="IPR001646">
    <property type="entry name" value="5peptide_repeat"/>
</dbReference>
<reference evidence="2" key="1">
    <citation type="submission" date="2021-01" db="EMBL/GenBank/DDBJ databases">
        <authorList>
            <consortium name="Genoscope - CEA"/>
            <person name="William W."/>
        </authorList>
    </citation>
    <scope>NUCLEOTIDE SEQUENCE</scope>
</reference>
<keyword evidence="3" id="KW-1185">Reference proteome</keyword>
<dbReference type="PROSITE" id="PS00678">
    <property type="entry name" value="WD_REPEATS_1"/>
    <property type="match status" value="1"/>
</dbReference>
<dbReference type="Pfam" id="PF00400">
    <property type="entry name" value="WD40"/>
    <property type="match status" value="4"/>
</dbReference>
<name>A0A8S1NKA2_PARPR</name>